<sequence>MPCQEFLKSEADVILEPCKIVRLLICGKTSLALQLAKDSKRAKMWKLRGIWRVNASRALRSDDKDIDAPFGKYIVSTPVAATAGPLLPFCSLHPHPLHATGRRSNPIPARQVDRGASLHSTSRIQDRPV</sequence>
<feature type="region of interest" description="Disordered" evidence="1">
    <location>
        <begin position="100"/>
        <end position="129"/>
    </location>
</feature>
<organism evidence="2 3">
    <name type="scientific">Nesidiocoris tenuis</name>
    <dbReference type="NCBI Taxonomy" id="355587"/>
    <lineage>
        <taxon>Eukaryota</taxon>
        <taxon>Metazoa</taxon>
        <taxon>Ecdysozoa</taxon>
        <taxon>Arthropoda</taxon>
        <taxon>Hexapoda</taxon>
        <taxon>Insecta</taxon>
        <taxon>Pterygota</taxon>
        <taxon>Neoptera</taxon>
        <taxon>Paraneoptera</taxon>
        <taxon>Hemiptera</taxon>
        <taxon>Heteroptera</taxon>
        <taxon>Panheteroptera</taxon>
        <taxon>Cimicomorpha</taxon>
        <taxon>Miridae</taxon>
        <taxon>Dicyphina</taxon>
        <taxon>Nesidiocoris</taxon>
    </lineage>
</organism>
<evidence type="ECO:0000313" key="3">
    <source>
        <dbReference type="Proteomes" id="UP000479000"/>
    </source>
</evidence>
<dbReference type="Proteomes" id="UP000479000">
    <property type="component" value="Unassembled WGS sequence"/>
</dbReference>
<proteinExistence type="predicted"/>
<gene>
    <name evidence="2" type="ORF">NTEN_LOCUS6222</name>
</gene>
<evidence type="ECO:0000256" key="1">
    <source>
        <dbReference type="SAM" id="MobiDB-lite"/>
    </source>
</evidence>
<protein>
    <submittedName>
        <fullName evidence="2">Uncharacterized protein</fullName>
    </submittedName>
</protein>
<name>A0A6H5GCU0_9HEMI</name>
<reference evidence="2 3" key="1">
    <citation type="submission" date="2020-02" db="EMBL/GenBank/DDBJ databases">
        <authorList>
            <person name="Ferguson B K."/>
        </authorList>
    </citation>
    <scope>NUCLEOTIDE SEQUENCE [LARGE SCALE GENOMIC DNA]</scope>
</reference>
<evidence type="ECO:0000313" key="2">
    <source>
        <dbReference type="EMBL" id="CAB0000051.1"/>
    </source>
</evidence>
<dbReference type="AlphaFoldDB" id="A0A6H5GCU0"/>
<keyword evidence="3" id="KW-1185">Reference proteome</keyword>
<dbReference type="EMBL" id="CADCXU010009090">
    <property type="protein sequence ID" value="CAB0000051.1"/>
    <property type="molecule type" value="Genomic_DNA"/>
</dbReference>
<accession>A0A6H5GCU0</accession>